<keyword evidence="3" id="KW-1185">Reference proteome</keyword>
<dbReference type="AlphaFoldDB" id="S9PPL6"/>
<evidence type="ECO:0000313" key="3">
    <source>
        <dbReference type="Proteomes" id="UP000011682"/>
    </source>
</evidence>
<evidence type="ECO:0000256" key="1">
    <source>
        <dbReference type="SAM" id="MobiDB-lite"/>
    </source>
</evidence>
<dbReference type="RefSeq" id="WP_002628549.1">
    <property type="nucleotide sequence ID" value="NZ_ANAH02000004.1"/>
</dbReference>
<protein>
    <submittedName>
        <fullName evidence="2">Uncharacterized protein</fullName>
    </submittedName>
</protein>
<dbReference type="EMBL" id="ANAH02000004">
    <property type="protein sequence ID" value="EPX64422.1"/>
    <property type="molecule type" value="Genomic_DNA"/>
</dbReference>
<gene>
    <name evidence="2" type="ORF">D187_005556</name>
</gene>
<evidence type="ECO:0000313" key="2">
    <source>
        <dbReference type="EMBL" id="EPX64422.1"/>
    </source>
</evidence>
<accession>S9PPL6</accession>
<dbReference type="Proteomes" id="UP000011682">
    <property type="component" value="Unassembled WGS sequence"/>
</dbReference>
<proteinExistence type="predicted"/>
<name>S9PPL6_CYSF2</name>
<comment type="caution">
    <text evidence="2">The sequence shown here is derived from an EMBL/GenBank/DDBJ whole genome shotgun (WGS) entry which is preliminary data.</text>
</comment>
<organism evidence="2 3">
    <name type="scientific">Cystobacter fuscus (strain ATCC 25194 / DSM 2262 / NBRC 100088 / M29)</name>
    <dbReference type="NCBI Taxonomy" id="1242864"/>
    <lineage>
        <taxon>Bacteria</taxon>
        <taxon>Pseudomonadati</taxon>
        <taxon>Myxococcota</taxon>
        <taxon>Myxococcia</taxon>
        <taxon>Myxococcales</taxon>
        <taxon>Cystobacterineae</taxon>
        <taxon>Archangiaceae</taxon>
        <taxon>Cystobacter</taxon>
    </lineage>
</organism>
<sequence>MPLPDDIEVKSDATLILFEREEQQGNHCTFSGPQKLTLKNSCPKTIRSIQITCDESPRGAGTKKESPARMPGPKGEHDR</sequence>
<reference evidence="2" key="1">
    <citation type="submission" date="2013-05" db="EMBL/GenBank/DDBJ databases">
        <title>Genome assembly of Cystobacter fuscus DSM 2262.</title>
        <authorList>
            <person name="Sharma G."/>
            <person name="Khatri I."/>
            <person name="Kaur C."/>
            <person name="Mayilraj S."/>
            <person name="Subramanian S."/>
        </authorList>
    </citation>
    <scope>NUCLEOTIDE SEQUENCE [LARGE SCALE GENOMIC DNA]</scope>
    <source>
        <strain evidence="2">DSM 2262</strain>
    </source>
</reference>
<feature type="region of interest" description="Disordered" evidence="1">
    <location>
        <begin position="52"/>
        <end position="79"/>
    </location>
</feature>